<dbReference type="GO" id="GO:0003921">
    <property type="term" value="F:GMP synthase activity"/>
    <property type="evidence" value="ECO:0007669"/>
    <property type="project" value="TreeGrafter"/>
</dbReference>
<evidence type="ECO:0000256" key="5">
    <source>
        <dbReference type="ARBA" id="ARBA00022840"/>
    </source>
</evidence>
<dbReference type="GO" id="GO:0005524">
    <property type="term" value="F:ATP binding"/>
    <property type="evidence" value="ECO:0007669"/>
    <property type="project" value="UniProtKB-KW"/>
</dbReference>
<dbReference type="PANTHER" id="PTHR11922:SF2">
    <property type="entry name" value="GMP SYNTHASE [GLUTAMINE-HYDROLYZING]"/>
    <property type="match status" value="1"/>
</dbReference>
<dbReference type="PANTHER" id="PTHR11922">
    <property type="entry name" value="GMP SYNTHASE-RELATED"/>
    <property type="match status" value="1"/>
</dbReference>
<dbReference type="InterPro" id="IPR029062">
    <property type="entry name" value="Class_I_gatase-like"/>
</dbReference>
<dbReference type="InterPro" id="IPR017926">
    <property type="entry name" value="GATASE"/>
</dbReference>
<evidence type="ECO:0000256" key="3">
    <source>
        <dbReference type="ARBA" id="ARBA00022749"/>
    </source>
</evidence>
<evidence type="ECO:0000256" key="4">
    <source>
        <dbReference type="ARBA" id="ARBA00022755"/>
    </source>
</evidence>
<keyword evidence="3" id="KW-0332">GMP biosynthesis</keyword>
<dbReference type="AlphaFoldDB" id="T0YQT7"/>
<sequence>MGIYSEIHPFTTSIAHIIGKNPLAIILSGGPASVFEPDAPSVSPELFKLGIPVLGICYGMQLMAKVLGGKVVPSDVREYGVTGFHREKAISPIWSVFPDGDPVLMSHGDSILHLPSGFVAAGHTKTTPYAAMEDDKRKTVWSTVSPGGRSNPEWYSL</sequence>
<feature type="non-terminal residue" evidence="7">
    <location>
        <position position="157"/>
    </location>
</feature>
<reference evidence="7" key="2">
    <citation type="journal article" date="2014" name="ISME J.">
        <title>Microbial stratification in low pH oxic and suboxic macroscopic growths along an acid mine drainage.</title>
        <authorList>
            <person name="Mendez-Garcia C."/>
            <person name="Mesa V."/>
            <person name="Sprenger R.R."/>
            <person name="Richter M."/>
            <person name="Diez M.S."/>
            <person name="Solano J."/>
            <person name="Bargiela R."/>
            <person name="Golyshina O.V."/>
            <person name="Manteca A."/>
            <person name="Ramos J.L."/>
            <person name="Gallego J.R."/>
            <person name="Llorente I."/>
            <person name="Martins Dos Santos V.A."/>
            <person name="Jensen O.N."/>
            <person name="Pelaez A.I."/>
            <person name="Sanchez J."/>
            <person name="Ferrer M."/>
        </authorList>
    </citation>
    <scope>NUCLEOTIDE SEQUENCE</scope>
</reference>
<reference evidence="7" key="1">
    <citation type="submission" date="2013-08" db="EMBL/GenBank/DDBJ databases">
        <authorList>
            <person name="Mendez C."/>
            <person name="Richter M."/>
            <person name="Ferrer M."/>
            <person name="Sanchez J."/>
        </authorList>
    </citation>
    <scope>NUCLEOTIDE SEQUENCE</scope>
</reference>
<evidence type="ECO:0000259" key="6">
    <source>
        <dbReference type="Pfam" id="PF00117"/>
    </source>
</evidence>
<keyword evidence="2" id="KW-0547">Nucleotide-binding</keyword>
<protein>
    <submittedName>
        <fullName evidence="7">GMP synthase large subunit</fullName>
    </submittedName>
</protein>
<dbReference type="Gene3D" id="3.40.50.880">
    <property type="match status" value="1"/>
</dbReference>
<name>T0YQT7_9ZZZZ</name>
<dbReference type="SUPFAM" id="SSF52317">
    <property type="entry name" value="Class I glutamine amidotransferase-like"/>
    <property type="match status" value="1"/>
</dbReference>
<evidence type="ECO:0000313" key="7">
    <source>
        <dbReference type="EMBL" id="EQD35498.1"/>
    </source>
</evidence>
<gene>
    <name evidence="7" type="ORF">B1B_16918</name>
</gene>
<evidence type="ECO:0000256" key="2">
    <source>
        <dbReference type="ARBA" id="ARBA00022741"/>
    </source>
</evidence>
<dbReference type="PROSITE" id="PS51273">
    <property type="entry name" value="GATASE_TYPE_1"/>
    <property type="match status" value="1"/>
</dbReference>
<dbReference type="EMBL" id="AUZY01011283">
    <property type="protein sequence ID" value="EQD35498.1"/>
    <property type="molecule type" value="Genomic_DNA"/>
</dbReference>
<keyword evidence="5" id="KW-0067">ATP-binding</keyword>
<feature type="domain" description="Glutamine amidotransferase" evidence="6">
    <location>
        <begin position="2"/>
        <end position="138"/>
    </location>
</feature>
<proteinExistence type="predicted"/>
<comment type="caution">
    <text evidence="7">The sequence shown here is derived from an EMBL/GenBank/DDBJ whole genome shotgun (WGS) entry which is preliminary data.</text>
</comment>
<organism evidence="7">
    <name type="scientific">mine drainage metagenome</name>
    <dbReference type="NCBI Taxonomy" id="410659"/>
    <lineage>
        <taxon>unclassified sequences</taxon>
        <taxon>metagenomes</taxon>
        <taxon>ecological metagenomes</taxon>
    </lineage>
</organism>
<dbReference type="Pfam" id="PF00117">
    <property type="entry name" value="GATase"/>
    <property type="match status" value="1"/>
</dbReference>
<accession>T0YQT7</accession>
<evidence type="ECO:0000256" key="1">
    <source>
        <dbReference type="ARBA" id="ARBA00022598"/>
    </source>
</evidence>
<keyword evidence="1" id="KW-0436">Ligase</keyword>
<dbReference type="GO" id="GO:0005829">
    <property type="term" value="C:cytosol"/>
    <property type="evidence" value="ECO:0007669"/>
    <property type="project" value="TreeGrafter"/>
</dbReference>
<keyword evidence="4" id="KW-0658">Purine biosynthesis</keyword>